<feature type="transmembrane region" description="Helical" evidence="5">
    <location>
        <begin position="33"/>
        <end position="53"/>
    </location>
</feature>
<protein>
    <submittedName>
        <fullName evidence="7">Membrane protein</fullName>
    </submittedName>
</protein>
<feature type="transmembrane region" description="Helical" evidence="5">
    <location>
        <begin position="239"/>
        <end position="259"/>
    </location>
</feature>
<feature type="transmembrane region" description="Helical" evidence="5">
    <location>
        <begin position="265"/>
        <end position="285"/>
    </location>
</feature>
<evidence type="ECO:0000256" key="2">
    <source>
        <dbReference type="ARBA" id="ARBA00022692"/>
    </source>
</evidence>
<feature type="transmembrane region" description="Helical" evidence="5">
    <location>
        <begin position="209"/>
        <end position="232"/>
    </location>
</feature>
<evidence type="ECO:0000256" key="3">
    <source>
        <dbReference type="ARBA" id="ARBA00022989"/>
    </source>
</evidence>
<feature type="transmembrane region" description="Helical" evidence="5">
    <location>
        <begin position="146"/>
        <end position="165"/>
    </location>
</feature>
<dbReference type="Proteomes" id="UP000077037">
    <property type="component" value="Unassembled WGS sequence"/>
</dbReference>
<evidence type="ECO:0000256" key="4">
    <source>
        <dbReference type="ARBA" id="ARBA00023136"/>
    </source>
</evidence>
<dbReference type="PANTHER" id="PTHR32322:SF9">
    <property type="entry name" value="AMINO-ACID METABOLITE EFFLUX PUMP-RELATED"/>
    <property type="match status" value="1"/>
</dbReference>
<feature type="transmembrane region" description="Helical" evidence="5">
    <location>
        <begin position="7"/>
        <end position="27"/>
    </location>
</feature>
<evidence type="ECO:0000313" key="7">
    <source>
        <dbReference type="EMBL" id="SAI51855.1"/>
    </source>
</evidence>
<dbReference type="PANTHER" id="PTHR32322">
    <property type="entry name" value="INNER MEMBRANE TRANSPORTER"/>
    <property type="match status" value="1"/>
</dbReference>
<keyword evidence="4 5" id="KW-0472">Membrane</keyword>
<dbReference type="SUPFAM" id="SSF103481">
    <property type="entry name" value="Multidrug resistance efflux transporter EmrE"/>
    <property type="match status" value="2"/>
</dbReference>
<keyword evidence="2 5" id="KW-0812">Transmembrane</keyword>
<proteinExistence type="predicted"/>
<feature type="transmembrane region" description="Helical" evidence="5">
    <location>
        <begin position="177"/>
        <end position="197"/>
    </location>
</feature>
<feature type="domain" description="EamA" evidence="6">
    <location>
        <begin position="150"/>
        <end position="281"/>
    </location>
</feature>
<dbReference type="InterPro" id="IPR050638">
    <property type="entry name" value="AA-Vitamin_Transporters"/>
</dbReference>
<comment type="subcellular location">
    <subcellularLocation>
        <location evidence="1">Membrane</location>
        <topology evidence="1">Multi-pass membrane protein</topology>
    </subcellularLocation>
</comment>
<gene>
    <name evidence="7" type="primary">yijE_3</name>
    <name evidence="7" type="ORF">SAMEA1982600_04353</name>
</gene>
<name>A0A157R172_9BORD</name>
<accession>A0A157R172</accession>
<organism evidence="7 8">
    <name type="scientific">Bordetella ansorpii</name>
    <dbReference type="NCBI Taxonomy" id="288768"/>
    <lineage>
        <taxon>Bacteria</taxon>
        <taxon>Pseudomonadati</taxon>
        <taxon>Pseudomonadota</taxon>
        <taxon>Betaproteobacteria</taxon>
        <taxon>Burkholderiales</taxon>
        <taxon>Alcaligenaceae</taxon>
        <taxon>Bordetella</taxon>
    </lineage>
</organism>
<evidence type="ECO:0000259" key="6">
    <source>
        <dbReference type="Pfam" id="PF00892"/>
    </source>
</evidence>
<dbReference type="OrthoDB" id="9810556at2"/>
<evidence type="ECO:0000313" key="8">
    <source>
        <dbReference type="Proteomes" id="UP000077037"/>
    </source>
</evidence>
<feature type="domain" description="EamA" evidence="6">
    <location>
        <begin position="10"/>
        <end position="136"/>
    </location>
</feature>
<evidence type="ECO:0000256" key="5">
    <source>
        <dbReference type="SAM" id="Phobius"/>
    </source>
</evidence>
<dbReference type="GO" id="GO:0016020">
    <property type="term" value="C:membrane"/>
    <property type="evidence" value="ECO:0007669"/>
    <property type="project" value="UniProtKB-SubCell"/>
</dbReference>
<dbReference type="InterPro" id="IPR037185">
    <property type="entry name" value="EmrE-like"/>
</dbReference>
<dbReference type="Gene3D" id="1.10.3730.20">
    <property type="match status" value="1"/>
</dbReference>
<dbReference type="RefSeq" id="WP_066418990.1">
    <property type="nucleotide sequence ID" value="NZ_FKBS01000025.1"/>
</dbReference>
<dbReference type="Pfam" id="PF00892">
    <property type="entry name" value="EamA"/>
    <property type="match status" value="2"/>
</dbReference>
<dbReference type="InterPro" id="IPR000620">
    <property type="entry name" value="EamA_dom"/>
</dbReference>
<evidence type="ECO:0000256" key="1">
    <source>
        <dbReference type="ARBA" id="ARBA00004141"/>
    </source>
</evidence>
<feature type="transmembrane region" description="Helical" evidence="5">
    <location>
        <begin position="91"/>
        <end position="111"/>
    </location>
</feature>
<feature type="transmembrane region" description="Helical" evidence="5">
    <location>
        <begin position="123"/>
        <end position="140"/>
    </location>
</feature>
<keyword evidence="3 5" id="KW-1133">Transmembrane helix</keyword>
<sequence>MTRRDGFDLLFLAAVWGGSFLFIRIAVPEFGPAALMELRVGLAALFLLPLAALRGKLPSIIARWPAVLGVGIFNAAIPFLLYAYAAKSLGAGFLSVANASTPVWGAVIGWLWLKDGLPARRQLGLAVAMAGIVVLVWDKLEFHAGGTGPAVLAAVCAPLFYGVAANATKRYLAGVDALANATGSMTAAALVLMPLAIWNWPPQPVSFAAWQAVILLAVVCTGIAYITFFRLIANVGPTAAVSVTFLVPVFGVLWGVWFLDEALTSRILSGAGIILAGTALALGLTDRLWVQKPGR</sequence>
<dbReference type="AlphaFoldDB" id="A0A157R172"/>
<reference evidence="7 8" key="1">
    <citation type="submission" date="2016-03" db="EMBL/GenBank/DDBJ databases">
        <authorList>
            <consortium name="Pathogen Informatics"/>
        </authorList>
    </citation>
    <scope>NUCLEOTIDE SEQUENCE [LARGE SCALE GENOMIC DNA]</scope>
    <source>
        <strain evidence="7 8">NCTC13364</strain>
    </source>
</reference>
<dbReference type="EMBL" id="FKBS01000025">
    <property type="protein sequence ID" value="SAI51855.1"/>
    <property type="molecule type" value="Genomic_DNA"/>
</dbReference>
<feature type="transmembrane region" description="Helical" evidence="5">
    <location>
        <begin position="65"/>
        <end position="85"/>
    </location>
</feature>